<feature type="compositionally biased region" description="Pro residues" evidence="1">
    <location>
        <begin position="319"/>
        <end position="329"/>
    </location>
</feature>
<feature type="compositionally biased region" description="Basic residues" evidence="1">
    <location>
        <begin position="299"/>
        <end position="312"/>
    </location>
</feature>
<feature type="compositionally biased region" description="Polar residues" evidence="1">
    <location>
        <begin position="483"/>
        <end position="509"/>
    </location>
</feature>
<accession>A0AAD9IAS9</accession>
<feature type="region of interest" description="Disordered" evidence="1">
    <location>
        <begin position="296"/>
        <end position="338"/>
    </location>
</feature>
<proteinExistence type="predicted"/>
<dbReference type="EMBL" id="JAQQPM010000007">
    <property type="protein sequence ID" value="KAK2073840.1"/>
    <property type="molecule type" value="Genomic_DNA"/>
</dbReference>
<evidence type="ECO:0000313" key="3">
    <source>
        <dbReference type="Proteomes" id="UP001217918"/>
    </source>
</evidence>
<comment type="caution">
    <text evidence="2">The sequence shown here is derived from an EMBL/GenBank/DDBJ whole genome shotgun (WGS) entry which is preliminary data.</text>
</comment>
<organism evidence="2 3">
    <name type="scientific">Phyllachora maydis</name>
    <dbReference type="NCBI Taxonomy" id="1825666"/>
    <lineage>
        <taxon>Eukaryota</taxon>
        <taxon>Fungi</taxon>
        <taxon>Dikarya</taxon>
        <taxon>Ascomycota</taxon>
        <taxon>Pezizomycotina</taxon>
        <taxon>Sordariomycetes</taxon>
        <taxon>Sordariomycetidae</taxon>
        <taxon>Phyllachorales</taxon>
        <taxon>Phyllachoraceae</taxon>
        <taxon>Phyllachora</taxon>
    </lineage>
</organism>
<feature type="region of interest" description="Disordered" evidence="1">
    <location>
        <begin position="124"/>
        <end position="164"/>
    </location>
</feature>
<reference evidence="2" key="1">
    <citation type="journal article" date="2023" name="Mol. Plant Microbe Interact.">
        <title>Elucidating the Obligate Nature and Biological Capacity of an Invasive Fungal Corn Pathogen.</title>
        <authorList>
            <person name="MacCready J.S."/>
            <person name="Roggenkamp E.M."/>
            <person name="Gdanetz K."/>
            <person name="Chilvers M.I."/>
        </authorList>
    </citation>
    <scope>NUCLEOTIDE SEQUENCE</scope>
    <source>
        <strain evidence="2">PM02</strain>
    </source>
</reference>
<dbReference type="Proteomes" id="UP001217918">
    <property type="component" value="Unassembled WGS sequence"/>
</dbReference>
<sequence length="526" mass="56641">MEYSVSNMPSFSYPATNPNLLTPPSNSGTIDCDIGLVDPYLGSYAVSSEPDFQTFVDPVTGMVVRPGVVTVASGLDSGLAATASAPLLAHGFHPSHAPHVGSIEDLRGDPGMFSGHGMNGFARHMSPCRRPPMHRRKTTSTHLTRRAATARAAPKPESTPVIPSIEDDDEKEELTLRDDAPEEEKLLFGLRKKYIHEKGKGMWEEMKAQFTAKNKGHWEKAALQMKVSRAVAKYGVWPQRELDRLEEAFRFAEEHFYQSVLEKMKELGGCKCWDWKPPHIEAQLVKMGFVEATVDGKSGARRRKNKIGRRRAATTPSSMPQPQPQPQPQPHAQHPAAALHHPHAGLAGAHLVPAGAAPGVMHDWAGGLGLHPALAVPMSRQPSYESHVSMGAVRPHHLAAAMAAAAAAAAASPDDQIPPPVPEPTFTEEQTDGYLDQIFVPGALGGDFADGSMSPEEMDLAYEEQQPQSGEGPEELGGELVSAQGSEQMLQGVQGESQAQPCGSVSPETTAYEGRGVNFQAFAFSD</sequence>
<feature type="region of interest" description="Disordered" evidence="1">
    <location>
        <begin position="460"/>
        <end position="510"/>
    </location>
</feature>
<dbReference type="AlphaFoldDB" id="A0AAD9IAS9"/>
<name>A0AAD9IAS9_9PEZI</name>
<protein>
    <submittedName>
        <fullName evidence="2">Uncharacterized protein</fullName>
    </submittedName>
</protein>
<feature type="compositionally biased region" description="Basic residues" evidence="1">
    <location>
        <begin position="131"/>
        <end position="145"/>
    </location>
</feature>
<evidence type="ECO:0000313" key="2">
    <source>
        <dbReference type="EMBL" id="KAK2073840.1"/>
    </source>
</evidence>
<keyword evidence="3" id="KW-1185">Reference proteome</keyword>
<evidence type="ECO:0000256" key="1">
    <source>
        <dbReference type="SAM" id="MobiDB-lite"/>
    </source>
</evidence>
<gene>
    <name evidence="2" type="ORF">P8C59_008087</name>
</gene>